<gene>
    <name evidence="1" type="ORF">LEA_11380</name>
</gene>
<accession>K1TAA5</accession>
<reference evidence="1" key="1">
    <citation type="journal article" date="2013" name="Environ. Microbiol.">
        <title>Microbiota from the distal guts of lean and obese adolescents exhibit partial functional redundancy besides clear differences in community structure.</title>
        <authorList>
            <person name="Ferrer M."/>
            <person name="Ruiz A."/>
            <person name="Lanza F."/>
            <person name="Haange S.B."/>
            <person name="Oberbach A."/>
            <person name="Till H."/>
            <person name="Bargiela R."/>
            <person name="Campoy C."/>
            <person name="Segura M.T."/>
            <person name="Richter M."/>
            <person name="von Bergen M."/>
            <person name="Seifert J."/>
            <person name="Suarez A."/>
        </authorList>
    </citation>
    <scope>NUCLEOTIDE SEQUENCE</scope>
</reference>
<evidence type="ECO:0000313" key="1">
    <source>
        <dbReference type="EMBL" id="EKC63345.1"/>
    </source>
</evidence>
<protein>
    <submittedName>
        <fullName evidence="1">Uncharacterized protein</fullName>
    </submittedName>
</protein>
<comment type="caution">
    <text evidence="1">The sequence shown here is derived from an EMBL/GenBank/DDBJ whole genome shotgun (WGS) entry which is preliminary data.</text>
</comment>
<proteinExistence type="predicted"/>
<sequence length="73" mass="8181">MADLGMSYMIVRSLDPMEQGTVDDFVSRYNLLDAMKSDALQDEFYAEGAEMENNLSASVMKTYSASKIKKTVK</sequence>
<dbReference type="AlphaFoldDB" id="K1TAA5"/>
<organism evidence="1">
    <name type="scientific">human gut metagenome</name>
    <dbReference type="NCBI Taxonomy" id="408170"/>
    <lineage>
        <taxon>unclassified sequences</taxon>
        <taxon>metagenomes</taxon>
        <taxon>organismal metagenomes</taxon>
    </lineage>
</organism>
<dbReference type="EMBL" id="AJWY01007668">
    <property type="protein sequence ID" value="EKC63345.1"/>
    <property type="molecule type" value="Genomic_DNA"/>
</dbReference>
<name>K1TAA5_9ZZZZ</name>